<organism evidence="14 15">
    <name type="scientific">Sphingomonas naasensis</name>
    <dbReference type="NCBI Taxonomy" id="1344951"/>
    <lineage>
        <taxon>Bacteria</taxon>
        <taxon>Pseudomonadati</taxon>
        <taxon>Pseudomonadota</taxon>
        <taxon>Alphaproteobacteria</taxon>
        <taxon>Sphingomonadales</taxon>
        <taxon>Sphingomonadaceae</taxon>
        <taxon>Sphingomonas</taxon>
    </lineage>
</organism>
<evidence type="ECO:0000256" key="8">
    <source>
        <dbReference type="ARBA" id="ARBA00023143"/>
    </source>
</evidence>
<proteinExistence type="inferred from homology"/>
<dbReference type="InterPro" id="IPR045851">
    <property type="entry name" value="AMP-bd_C_sf"/>
</dbReference>
<feature type="compositionally biased region" description="Polar residues" evidence="10">
    <location>
        <begin position="319"/>
        <end position="342"/>
    </location>
</feature>
<dbReference type="OrthoDB" id="9807026at2"/>
<dbReference type="PRINTS" id="PR01009">
    <property type="entry name" value="FLGMRINGFLIF"/>
</dbReference>
<evidence type="ECO:0000256" key="5">
    <source>
        <dbReference type="ARBA" id="ARBA00022692"/>
    </source>
</evidence>
<keyword evidence="8 9" id="KW-0975">Bacterial flagellum</keyword>
<gene>
    <name evidence="14" type="primary">fliF</name>
    <name evidence="14" type="ORF">E5A74_08600</name>
</gene>
<evidence type="ECO:0000313" key="14">
    <source>
        <dbReference type="EMBL" id="TGX43221.1"/>
    </source>
</evidence>
<dbReference type="GO" id="GO:0005886">
    <property type="term" value="C:plasma membrane"/>
    <property type="evidence" value="ECO:0007669"/>
    <property type="project" value="UniProtKB-SubCell"/>
</dbReference>
<dbReference type="GO" id="GO:0071973">
    <property type="term" value="P:bacterial-type flagellum-dependent cell motility"/>
    <property type="evidence" value="ECO:0007669"/>
    <property type="project" value="InterPro"/>
</dbReference>
<evidence type="ECO:0000256" key="2">
    <source>
        <dbReference type="ARBA" id="ARBA00004651"/>
    </source>
</evidence>
<evidence type="ECO:0000256" key="4">
    <source>
        <dbReference type="ARBA" id="ARBA00022475"/>
    </source>
</evidence>
<dbReference type="InterPro" id="IPR000067">
    <property type="entry name" value="FlgMring_FliF"/>
</dbReference>
<evidence type="ECO:0000256" key="10">
    <source>
        <dbReference type="SAM" id="MobiDB-lite"/>
    </source>
</evidence>
<dbReference type="InterPro" id="IPR013556">
    <property type="entry name" value="Flag_M-ring_C"/>
</dbReference>
<feature type="domain" description="Flagellar M-ring C-terminal" evidence="13">
    <location>
        <begin position="241"/>
        <end position="399"/>
    </location>
</feature>
<dbReference type="Gene3D" id="3.30.300.30">
    <property type="match status" value="1"/>
</dbReference>
<evidence type="ECO:0000256" key="11">
    <source>
        <dbReference type="SAM" id="Phobius"/>
    </source>
</evidence>
<evidence type="ECO:0000256" key="6">
    <source>
        <dbReference type="ARBA" id="ARBA00022989"/>
    </source>
</evidence>
<dbReference type="Pfam" id="PF01514">
    <property type="entry name" value="YscJ_FliF"/>
    <property type="match status" value="1"/>
</dbReference>
<accession>A0A4S1WJ54</accession>
<comment type="function">
    <text evidence="9">The M ring may be actively involved in energy transduction.</text>
</comment>
<dbReference type="GO" id="GO:0003774">
    <property type="term" value="F:cytoskeletal motor activity"/>
    <property type="evidence" value="ECO:0007669"/>
    <property type="project" value="InterPro"/>
</dbReference>
<evidence type="ECO:0000256" key="7">
    <source>
        <dbReference type="ARBA" id="ARBA00023136"/>
    </source>
</evidence>
<protein>
    <recommendedName>
        <fullName evidence="9">Flagellar M-ring protein</fullName>
    </recommendedName>
</protein>
<evidence type="ECO:0000259" key="12">
    <source>
        <dbReference type="Pfam" id="PF01514"/>
    </source>
</evidence>
<dbReference type="GO" id="GO:0009431">
    <property type="term" value="C:bacterial-type flagellum basal body, MS ring"/>
    <property type="evidence" value="ECO:0007669"/>
    <property type="project" value="InterPro"/>
</dbReference>
<feature type="transmembrane region" description="Helical" evidence="11">
    <location>
        <begin position="421"/>
        <end position="438"/>
    </location>
</feature>
<evidence type="ECO:0000313" key="15">
    <source>
        <dbReference type="Proteomes" id="UP000309848"/>
    </source>
</evidence>
<keyword evidence="15" id="KW-1185">Reference proteome</keyword>
<keyword evidence="7 11" id="KW-0472">Membrane</keyword>
<evidence type="ECO:0000256" key="1">
    <source>
        <dbReference type="ARBA" id="ARBA00004117"/>
    </source>
</evidence>
<evidence type="ECO:0000259" key="13">
    <source>
        <dbReference type="Pfam" id="PF08345"/>
    </source>
</evidence>
<sequence>MEAIKKFAGQLGPKRLMLMGGVAFALLAALAFVATRGSDPQMGYLYTDLDPSAAATITEKLKAANVEYTLSADGTSIMAPQDKLAELRMSMAGEKLGGKIGYEVLDEEQPFGVSASRAKMNETRAVEGELSKSIQTIQNVSAARVHIVMPERAMFAAESRKATAAVTVKTKGRLSSEQIASIRYLVSSSVPELSPEAVSVVDQTGALLARAGEAGSAGGADADERQQAVEAKLREEVEALLEPIVGQGKVRAEVSAQIDRDQTREEANVFDPDKQVISRQVSVENGEQNSEQDAGAQTASVANQLPETQGQAPGGANGTGRQSRSNQTSEDTTYDNSSTKTVTLRGPGKVTRLTVAVMVDGGEKGLPQPQMQRIQRLVENAVGMDAERGDSVVVESMRFANDDSLADKEAGILSSLPMDRIWGLLQIIVIGVVGLIALKMLKPKIVPQPAAAALEGPAGEMPLTAQSPEMLALAERAADGDAEAMQKLEAMNNADQPLLDQEIALAQVDGRIKLSALKRIGDAISASPPEAASVIRQWMNA</sequence>
<feature type="region of interest" description="Disordered" evidence="10">
    <location>
        <begin position="306"/>
        <end position="346"/>
    </location>
</feature>
<evidence type="ECO:0000256" key="3">
    <source>
        <dbReference type="ARBA" id="ARBA00007971"/>
    </source>
</evidence>
<keyword evidence="14" id="KW-0969">Cilium</keyword>
<feature type="domain" description="Flagellar M-ring N-terminal" evidence="12">
    <location>
        <begin position="38"/>
        <end position="209"/>
    </location>
</feature>
<comment type="similarity">
    <text evidence="3 9">Belongs to the FliF family.</text>
</comment>
<keyword evidence="5 11" id="KW-0812">Transmembrane</keyword>
<dbReference type="RefSeq" id="WP_135983873.1">
    <property type="nucleotide sequence ID" value="NZ_JAASQM010000002.1"/>
</dbReference>
<evidence type="ECO:0000256" key="9">
    <source>
        <dbReference type="PIRNR" id="PIRNR004862"/>
    </source>
</evidence>
<dbReference type="InterPro" id="IPR043427">
    <property type="entry name" value="YscJ/FliF"/>
</dbReference>
<dbReference type="AlphaFoldDB" id="A0A4S1WJ54"/>
<name>A0A4S1WJ54_9SPHN</name>
<dbReference type="EMBL" id="SRXU01000003">
    <property type="protein sequence ID" value="TGX43221.1"/>
    <property type="molecule type" value="Genomic_DNA"/>
</dbReference>
<dbReference type="InterPro" id="IPR006182">
    <property type="entry name" value="FliF_N_dom"/>
</dbReference>
<dbReference type="Proteomes" id="UP000309848">
    <property type="component" value="Unassembled WGS sequence"/>
</dbReference>
<dbReference type="NCBIfam" id="TIGR00206">
    <property type="entry name" value="fliF"/>
    <property type="match status" value="1"/>
</dbReference>
<dbReference type="PANTHER" id="PTHR30046:SF0">
    <property type="entry name" value="FLAGELLAR M-RING PROTEIN"/>
    <property type="match status" value="1"/>
</dbReference>
<dbReference type="Pfam" id="PF08345">
    <property type="entry name" value="YscJ_FliF_C"/>
    <property type="match status" value="1"/>
</dbReference>
<keyword evidence="14" id="KW-0282">Flagellum</keyword>
<reference evidence="14 15" key="1">
    <citation type="submission" date="2019-04" db="EMBL/GenBank/DDBJ databases">
        <title>Sphingomonas psychrotolerans sp. nov., isolated from soil in the Tianshan Mountains, Xinjiang, China.</title>
        <authorList>
            <person name="Luo Y."/>
            <person name="Sheng H."/>
        </authorList>
    </citation>
    <scope>NUCLEOTIDE SEQUENCE [LARGE SCALE GENOMIC DNA]</scope>
    <source>
        <strain evidence="14 15">KIS18-15</strain>
    </source>
</reference>
<dbReference type="PIRSF" id="PIRSF004862">
    <property type="entry name" value="FliF"/>
    <property type="match status" value="1"/>
</dbReference>
<dbReference type="PANTHER" id="PTHR30046">
    <property type="entry name" value="FLAGELLAR M-RING PROTEIN"/>
    <property type="match status" value="1"/>
</dbReference>
<comment type="subcellular location">
    <subcellularLocation>
        <location evidence="1 9">Bacterial flagellum basal body</location>
    </subcellularLocation>
    <subcellularLocation>
        <location evidence="2">Cell membrane</location>
        <topology evidence="2">Multi-pass membrane protein</topology>
    </subcellularLocation>
</comment>
<keyword evidence="6 11" id="KW-1133">Transmembrane helix</keyword>
<keyword evidence="4" id="KW-1003">Cell membrane</keyword>
<keyword evidence="14" id="KW-0966">Cell projection</keyword>
<comment type="caution">
    <text evidence="14">The sequence shown here is derived from an EMBL/GenBank/DDBJ whole genome shotgun (WGS) entry which is preliminary data.</text>
</comment>